<dbReference type="EMBL" id="PVWO01000466">
    <property type="protein sequence ID" value="PSB47083.1"/>
    <property type="molecule type" value="Genomic_DNA"/>
</dbReference>
<protein>
    <submittedName>
        <fullName evidence="1">SAM-dependent methyltransferase</fullName>
    </submittedName>
</protein>
<name>A0A2T1FQ04_9CYAN</name>
<dbReference type="Proteomes" id="UP000238937">
    <property type="component" value="Unassembled WGS sequence"/>
</dbReference>
<dbReference type="RefSeq" id="WP_106311090.1">
    <property type="nucleotide sequence ID" value="NZ_PVWO01000466.1"/>
</dbReference>
<reference evidence="1 2" key="1">
    <citation type="submission" date="2018-03" db="EMBL/GenBank/DDBJ databases">
        <title>The ancient ancestry and fast evolution of plastids.</title>
        <authorList>
            <person name="Moore K.R."/>
            <person name="Magnabosco C."/>
            <person name="Momper L."/>
            <person name="Gold D.A."/>
            <person name="Bosak T."/>
            <person name="Fournier G.P."/>
        </authorList>
    </citation>
    <scope>NUCLEOTIDE SEQUENCE [LARGE SCALE GENOMIC DNA]</scope>
    <source>
        <strain evidence="1 2">CCALA 037</strain>
    </source>
</reference>
<comment type="caution">
    <text evidence="1">The sequence shown here is derived from an EMBL/GenBank/DDBJ whole genome shotgun (WGS) entry which is preliminary data.</text>
</comment>
<keyword evidence="1" id="KW-0808">Transferase</keyword>
<dbReference type="AlphaFoldDB" id="A0A2T1FQ04"/>
<organism evidence="1 2">
    <name type="scientific">Chamaesiphon polymorphus CCALA 037</name>
    <dbReference type="NCBI Taxonomy" id="2107692"/>
    <lineage>
        <taxon>Bacteria</taxon>
        <taxon>Bacillati</taxon>
        <taxon>Cyanobacteriota</taxon>
        <taxon>Cyanophyceae</taxon>
        <taxon>Gomontiellales</taxon>
        <taxon>Chamaesiphonaceae</taxon>
        <taxon>Chamaesiphon</taxon>
    </lineage>
</organism>
<keyword evidence="2" id="KW-1185">Reference proteome</keyword>
<evidence type="ECO:0000313" key="1">
    <source>
        <dbReference type="EMBL" id="PSB47083.1"/>
    </source>
</evidence>
<dbReference type="OrthoDB" id="9787807at2"/>
<evidence type="ECO:0000313" key="2">
    <source>
        <dbReference type="Proteomes" id="UP000238937"/>
    </source>
</evidence>
<proteinExistence type="predicted"/>
<dbReference type="GO" id="GO:0032259">
    <property type="term" value="P:methylation"/>
    <property type="evidence" value="ECO:0007669"/>
    <property type="project" value="UniProtKB-KW"/>
</dbReference>
<sequence length="224" mass="25780">MKLEEVVPWGRTLEEYKLMFLLSAADLNSNILGCGDGPASFNAQMTELGHSVVSIDPIYQFSAEEIDRRVRATYETVISQVKQNQDRYIWKNFRDADELGNARLKAMEKFLLDYESGKVAGRYLDRSLPSLDFFDRQFELCVCSHLLFLYSEQLSFDFHLASILELLRVALEVRIFPLLKLDLQPSSYLDSIVRELSNAGYHTQVIAVDYEFQKGGNQMLKISR</sequence>
<keyword evidence="1" id="KW-0489">Methyltransferase</keyword>
<accession>A0A2T1FQ04</accession>
<dbReference type="GO" id="GO:0008168">
    <property type="term" value="F:methyltransferase activity"/>
    <property type="evidence" value="ECO:0007669"/>
    <property type="project" value="UniProtKB-KW"/>
</dbReference>
<gene>
    <name evidence="1" type="ORF">C7B77_24510</name>
</gene>